<gene>
    <name evidence="3" type="ORF">BCR26_16240</name>
</gene>
<dbReference type="Proteomes" id="UP000095256">
    <property type="component" value="Unassembled WGS sequence"/>
</dbReference>
<reference evidence="3 4" key="1">
    <citation type="submission" date="2016-09" db="EMBL/GenBank/DDBJ databases">
        <authorList>
            <person name="Capua I."/>
            <person name="De Benedictis P."/>
            <person name="Joannis T."/>
            <person name="Lombin L.H."/>
            <person name="Cattoli G."/>
        </authorList>
    </citation>
    <scope>NUCLEOTIDE SEQUENCE [LARGE SCALE GENOMIC DNA]</scope>
    <source>
        <strain evidence="3 4">LMG 25899</strain>
    </source>
</reference>
<keyword evidence="1" id="KW-0238">DNA-binding</keyword>
<evidence type="ECO:0000259" key="2">
    <source>
        <dbReference type="PROSITE" id="PS50943"/>
    </source>
</evidence>
<dbReference type="STRING" id="762845.BCR26_16240"/>
<proteinExistence type="predicted"/>
<dbReference type="CDD" id="cd00093">
    <property type="entry name" value="HTH_XRE"/>
    <property type="match status" value="1"/>
</dbReference>
<protein>
    <recommendedName>
        <fullName evidence="2">HTH cro/C1-type domain-containing protein</fullName>
    </recommendedName>
</protein>
<dbReference type="AlphaFoldDB" id="A0A1E5KUQ8"/>
<dbReference type="Gene3D" id="1.10.260.40">
    <property type="entry name" value="lambda repressor-like DNA-binding domains"/>
    <property type="match status" value="1"/>
</dbReference>
<accession>A0A1E5KUQ8</accession>
<comment type="caution">
    <text evidence="3">The sequence shown here is derived from an EMBL/GenBank/DDBJ whole genome shotgun (WGS) entry which is preliminary data.</text>
</comment>
<dbReference type="PANTHER" id="PTHR46558:SF13">
    <property type="entry name" value="HTH-TYPE TRANSCRIPTIONAL REGULATOR IMMR"/>
    <property type="match status" value="1"/>
</dbReference>
<dbReference type="PANTHER" id="PTHR46558">
    <property type="entry name" value="TRACRIPTIONAL REGULATORY PROTEIN-RELATED-RELATED"/>
    <property type="match status" value="1"/>
</dbReference>
<organism evidence="3 4">
    <name type="scientific">Enterococcus rivorum</name>
    <dbReference type="NCBI Taxonomy" id="762845"/>
    <lineage>
        <taxon>Bacteria</taxon>
        <taxon>Bacillati</taxon>
        <taxon>Bacillota</taxon>
        <taxon>Bacilli</taxon>
        <taxon>Lactobacillales</taxon>
        <taxon>Enterococcaceae</taxon>
        <taxon>Enterococcus</taxon>
    </lineage>
</organism>
<evidence type="ECO:0000256" key="1">
    <source>
        <dbReference type="ARBA" id="ARBA00023125"/>
    </source>
</evidence>
<feature type="domain" description="HTH cro/C1-type" evidence="2">
    <location>
        <begin position="7"/>
        <end position="61"/>
    </location>
</feature>
<evidence type="ECO:0000313" key="3">
    <source>
        <dbReference type="EMBL" id="OEH81621.1"/>
    </source>
</evidence>
<keyword evidence="4" id="KW-1185">Reference proteome</keyword>
<dbReference type="EMBL" id="MIEK01000041">
    <property type="protein sequence ID" value="OEH81621.1"/>
    <property type="molecule type" value="Genomic_DNA"/>
</dbReference>
<dbReference type="Pfam" id="PF01381">
    <property type="entry name" value="HTH_3"/>
    <property type="match status" value="1"/>
</dbReference>
<dbReference type="SUPFAM" id="SSF47413">
    <property type="entry name" value="lambda repressor-like DNA-binding domains"/>
    <property type="match status" value="1"/>
</dbReference>
<dbReference type="InterPro" id="IPR001387">
    <property type="entry name" value="Cro/C1-type_HTH"/>
</dbReference>
<dbReference type="SMART" id="SM00530">
    <property type="entry name" value="HTH_XRE"/>
    <property type="match status" value="1"/>
</dbReference>
<sequence>MGVYLKIKEERKKKQMTQEQLAEKVGVSIKTIAKWENDAAMPTLENCKKLRSVFEITLDYLLEDSFELQDMYDEYVKLGEKVLELADEEYPLDFIQNYYICAREPSLLIPKKVADSFIKNIGEKINNADYFDSEKIKMVHQKIKNFLYFWYKYNKGKYLLSKNLKAKTLFMNSISFTSEEITNQLKNPETQTKPILLLRNLMINRLIEECNLLQYNIDEEIEEELDYSGEIMWPLSTYN</sequence>
<dbReference type="PROSITE" id="PS50943">
    <property type="entry name" value="HTH_CROC1"/>
    <property type="match status" value="1"/>
</dbReference>
<dbReference type="OrthoDB" id="8613261at2"/>
<dbReference type="GO" id="GO:0003677">
    <property type="term" value="F:DNA binding"/>
    <property type="evidence" value="ECO:0007669"/>
    <property type="project" value="UniProtKB-KW"/>
</dbReference>
<evidence type="ECO:0000313" key="4">
    <source>
        <dbReference type="Proteomes" id="UP000095256"/>
    </source>
</evidence>
<dbReference type="RefSeq" id="WP_069699422.1">
    <property type="nucleotide sequence ID" value="NZ_JAGGMA010000045.1"/>
</dbReference>
<dbReference type="InterPro" id="IPR010982">
    <property type="entry name" value="Lambda_DNA-bd_dom_sf"/>
</dbReference>
<name>A0A1E5KUQ8_9ENTE</name>